<sequence length="448" mass="46283">MSTVWLSLSAEAVVATAVAAGLARWSSRWPGPAARARRSASAWTLLGLVLLAVNLRAAITGVPPVLGELQDEFGLSGFGVSALTALPELCVGVFSALAPVLARRIGTEAAITMALLAIMTGLLLRVISVQAALFAGTVLGGAGIAAGNVLLPAVIKRFFPDRVGPLTGLSMMLLSVGGAAGAGLAVPLEDVGGWRLTLAAWIVPAVLAALVLGPLALRGRPPARPSATTPDQSDAGSLLRSPLAWCVMIFMGMTSLMFYTLTSWLPEIMRGQGFSPATAGTMNSVVIVIGIPLGFVVPVIAARLRDQRPLVLGAVALTAVGLAGLLLAPRAGWVWIAVFGVATGSAFPIALTLLNLRSATHTVTARLSGMAQCGGYLLAACGPLAFGVLHTLTDGWEAPLWLLVLLLVPELACGLVAARPGFVRLNAARPEHRREHFAEPARSSDRSH</sequence>
<name>A0A8E2AYZ8_9PSEU</name>
<feature type="transmembrane region" description="Helical" evidence="5">
    <location>
        <begin position="309"/>
        <end position="327"/>
    </location>
</feature>
<protein>
    <submittedName>
        <fullName evidence="7">MFS transporter</fullName>
    </submittedName>
</protein>
<evidence type="ECO:0000256" key="4">
    <source>
        <dbReference type="ARBA" id="ARBA00023136"/>
    </source>
</evidence>
<dbReference type="GO" id="GO:0005886">
    <property type="term" value="C:plasma membrane"/>
    <property type="evidence" value="ECO:0007669"/>
    <property type="project" value="UniProtKB-SubCell"/>
</dbReference>
<keyword evidence="2 5" id="KW-0812">Transmembrane</keyword>
<feature type="transmembrane region" description="Helical" evidence="5">
    <location>
        <begin position="198"/>
        <end position="217"/>
    </location>
</feature>
<evidence type="ECO:0000256" key="1">
    <source>
        <dbReference type="ARBA" id="ARBA00004651"/>
    </source>
</evidence>
<feature type="transmembrane region" description="Helical" evidence="5">
    <location>
        <begin position="133"/>
        <end position="154"/>
    </location>
</feature>
<evidence type="ECO:0000256" key="2">
    <source>
        <dbReference type="ARBA" id="ARBA00022692"/>
    </source>
</evidence>
<dbReference type="InterPro" id="IPR011701">
    <property type="entry name" value="MFS"/>
</dbReference>
<evidence type="ECO:0000313" key="7">
    <source>
        <dbReference type="EMBL" id="MBB2498554.1"/>
    </source>
</evidence>
<feature type="transmembrane region" description="Helical" evidence="5">
    <location>
        <begin position="109"/>
        <end position="127"/>
    </location>
</feature>
<dbReference type="CDD" id="cd17339">
    <property type="entry name" value="MFS_NIMT_CynX_like"/>
    <property type="match status" value="1"/>
</dbReference>
<feature type="transmembrane region" description="Helical" evidence="5">
    <location>
        <begin position="78"/>
        <end position="102"/>
    </location>
</feature>
<keyword evidence="3 5" id="KW-1133">Transmembrane helix</keyword>
<organism evidence="7 8">
    <name type="scientific">Amycolatopsis echigonensis</name>
    <dbReference type="NCBI Taxonomy" id="2576905"/>
    <lineage>
        <taxon>Bacteria</taxon>
        <taxon>Bacillati</taxon>
        <taxon>Actinomycetota</taxon>
        <taxon>Actinomycetes</taxon>
        <taxon>Pseudonocardiales</taxon>
        <taxon>Pseudonocardiaceae</taxon>
        <taxon>Amycolatopsis</taxon>
    </lineage>
</organism>
<dbReference type="EMBL" id="JACJHR010000005">
    <property type="protein sequence ID" value="MBB2498554.1"/>
    <property type="molecule type" value="Genomic_DNA"/>
</dbReference>
<dbReference type="PANTHER" id="PTHR23523">
    <property type="match status" value="1"/>
</dbReference>
<dbReference type="Proteomes" id="UP000550260">
    <property type="component" value="Unassembled WGS sequence"/>
</dbReference>
<feature type="transmembrane region" description="Helical" evidence="5">
    <location>
        <begin position="6"/>
        <end position="25"/>
    </location>
</feature>
<dbReference type="InterPro" id="IPR052524">
    <property type="entry name" value="MFS_Cyanate_Porter"/>
</dbReference>
<dbReference type="RefSeq" id="WP_183123100.1">
    <property type="nucleotide sequence ID" value="NZ_JACJHR010000005.1"/>
</dbReference>
<dbReference type="SUPFAM" id="SSF103473">
    <property type="entry name" value="MFS general substrate transporter"/>
    <property type="match status" value="1"/>
</dbReference>
<feature type="transmembrane region" description="Helical" evidence="5">
    <location>
        <begin position="166"/>
        <end position="186"/>
    </location>
</feature>
<dbReference type="GO" id="GO:0022857">
    <property type="term" value="F:transmembrane transporter activity"/>
    <property type="evidence" value="ECO:0007669"/>
    <property type="project" value="InterPro"/>
</dbReference>
<proteinExistence type="predicted"/>
<comment type="caution">
    <text evidence="7">The sequence shown here is derived from an EMBL/GenBank/DDBJ whole genome shotgun (WGS) entry which is preliminary data.</text>
</comment>
<feature type="transmembrane region" description="Helical" evidence="5">
    <location>
        <begin position="375"/>
        <end position="392"/>
    </location>
</feature>
<feature type="transmembrane region" description="Helical" evidence="5">
    <location>
        <begin position="45"/>
        <end position="66"/>
    </location>
</feature>
<dbReference type="PANTHER" id="PTHR23523:SF2">
    <property type="entry name" value="2-NITROIMIDAZOLE TRANSPORTER"/>
    <property type="match status" value="1"/>
</dbReference>
<evidence type="ECO:0000256" key="5">
    <source>
        <dbReference type="SAM" id="Phobius"/>
    </source>
</evidence>
<feature type="transmembrane region" description="Helical" evidence="5">
    <location>
        <begin position="333"/>
        <end position="354"/>
    </location>
</feature>
<evidence type="ECO:0000259" key="6">
    <source>
        <dbReference type="PROSITE" id="PS50850"/>
    </source>
</evidence>
<feature type="transmembrane region" description="Helical" evidence="5">
    <location>
        <begin position="238"/>
        <end position="261"/>
    </location>
</feature>
<dbReference type="PROSITE" id="PS50850">
    <property type="entry name" value="MFS"/>
    <property type="match status" value="1"/>
</dbReference>
<gene>
    <name evidence="7" type="ORF">H5411_05310</name>
</gene>
<accession>A0A8E2AYZ8</accession>
<comment type="subcellular location">
    <subcellularLocation>
        <location evidence="1">Cell membrane</location>
        <topology evidence="1">Multi-pass membrane protein</topology>
    </subcellularLocation>
</comment>
<keyword evidence="4 5" id="KW-0472">Membrane</keyword>
<evidence type="ECO:0000256" key="3">
    <source>
        <dbReference type="ARBA" id="ARBA00022989"/>
    </source>
</evidence>
<dbReference type="InterPro" id="IPR020846">
    <property type="entry name" value="MFS_dom"/>
</dbReference>
<feature type="domain" description="Major facilitator superfamily (MFS) profile" evidence="6">
    <location>
        <begin position="40"/>
        <end position="421"/>
    </location>
</feature>
<dbReference type="AlphaFoldDB" id="A0A8E2AYZ8"/>
<evidence type="ECO:0000313" key="8">
    <source>
        <dbReference type="Proteomes" id="UP000550260"/>
    </source>
</evidence>
<dbReference type="Pfam" id="PF07690">
    <property type="entry name" value="MFS_1"/>
    <property type="match status" value="1"/>
</dbReference>
<dbReference type="InterPro" id="IPR036259">
    <property type="entry name" value="MFS_trans_sf"/>
</dbReference>
<reference evidence="7 8" key="1">
    <citation type="submission" date="2020-08" db="EMBL/GenBank/DDBJ databases">
        <title>Amycolatopsis echigonensis JCM 21831.</title>
        <authorList>
            <person name="Tedsree N."/>
            <person name="Kuncharoen N."/>
            <person name="Likhitwitayawuid K."/>
            <person name="Tanasupawat S."/>
        </authorList>
    </citation>
    <scope>NUCLEOTIDE SEQUENCE [LARGE SCALE GENOMIC DNA]</scope>
    <source>
        <strain evidence="7 8">JCM 21831</strain>
    </source>
</reference>
<dbReference type="Gene3D" id="1.20.1250.20">
    <property type="entry name" value="MFS general substrate transporter like domains"/>
    <property type="match status" value="1"/>
</dbReference>
<feature type="transmembrane region" description="Helical" evidence="5">
    <location>
        <begin position="281"/>
        <end position="302"/>
    </location>
</feature>
<feature type="transmembrane region" description="Helical" evidence="5">
    <location>
        <begin position="398"/>
        <end position="418"/>
    </location>
</feature>